<comment type="caution">
    <text evidence="2">The sequence shown here is derived from an EMBL/GenBank/DDBJ whole genome shotgun (WGS) entry which is preliminary data.</text>
</comment>
<dbReference type="EMBL" id="CAJJDO010000001">
    <property type="protein sequence ID" value="CAD8131509.1"/>
    <property type="molecule type" value="Genomic_DNA"/>
</dbReference>
<protein>
    <submittedName>
        <fullName evidence="2">Uncharacterized protein</fullName>
    </submittedName>
</protein>
<evidence type="ECO:0000313" key="3">
    <source>
        <dbReference type="Proteomes" id="UP000689195"/>
    </source>
</evidence>
<feature type="signal peptide" evidence="1">
    <location>
        <begin position="1"/>
        <end position="15"/>
    </location>
</feature>
<dbReference type="Proteomes" id="UP000689195">
    <property type="component" value="Unassembled WGS sequence"/>
</dbReference>
<dbReference type="AlphaFoldDB" id="A0A8S1RXG4"/>
<keyword evidence="3" id="KW-1185">Reference proteome</keyword>
<evidence type="ECO:0000313" key="2">
    <source>
        <dbReference type="EMBL" id="CAD8131509.1"/>
    </source>
</evidence>
<feature type="chain" id="PRO_5035910683" evidence="1">
    <location>
        <begin position="16"/>
        <end position="164"/>
    </location>
</feature>
<proteinExistence type="predicted"/>
<name>A0A8S1RXG4_9CILI</name>
<evidence type="ECO:0000256" key="1">
    <source>
        <dbReference type="SAM" id="SignalP"/>
    </source>
</evidence>
<reference evidence="2" key="1">
    <citation type="submission" date="2021-01" db="EMBL/GenBank/DDBJ databases">
        <authorList>
            <consortium name="Genoscope - CEA"/>
            <person name="William W."/>
        </authorList>
    </citation>
    <scope>NUCLEOTIDE SEQUENCE</scope>
</reference>
<accession>A0A8S1RXG4</accession>
<organism evidence="2 3">
    <name type="scientific">Paramecium pentaurelia</name>
    <dbReference type="NCBI Taxonomy" id="43138"/>
    <lineage>
        <taxon>Eukaryota</taxon>
        <taxon>Sar</taxon>
        <taxon>Alveolata</taxon>
        <taxon>Ciliophora</taxon>
        <taxon>Intramacronucleata</taxon>
        <taxon>Oligohymenophorea</taxon>
        <taxon>Peniculida</taxon>
        <taxon>Parameciidae</taxon>
        <taxon>Paramecium</taxon>
    </lineage>
</organism>
<gene>
    <name evidence="2" type="ORF">PPENT_87.1.T0010106</name>
</gene>
<sequence length="164" mass="19877">MNFKILQLLLYVASAFDDIGILVELSNNKDPSLGFKQQSEVKTYLKKLRNLYLYDNKLFRNKKESKDFSENKEKKMILTLYQQFQIIFIVSLGRGYENHQIEHYEIRNIEKQSFRYSQTQQQSFIKLFQKIIQYQLRTDLIQKLTRFISIRGWNNNNQKFQRSN</sequence>
<keyword evidence="1" id="KW-0732">Signal</keyword>